<keyword evidence="2" id="KW-0547">Nucleotide-binding</keyword>
<comment type="caution">
    <text evidence="2">The sequence shown here is derived from an EMBL/GenBank/DDBJ whole genome shotgun (WGS) entry which is preliminary data.</text>
</comment>
<feature type="region of interest" description="Disordered" evidence="1">
    <location>
        <begin position="1"/>
        <end position="35"/>
    </location>
</feature>
<keyword evidence="2" id="KW-0067">ATP-binding</keyword>
<proteinExistence type="predicted"/>
<protein>
    <submittedName>
        <fullName evidence="2">ATP-dependent DNA helicase</fullName>
    </submittedName>
</protein>
<evidence type="ECO:0000313" key="3">
    <source>
        <dbReference type="Proteomes" id="UP000887159"/>
    </source>
</evidence>
<dbReference type="EMBL" id="BMAU01021203">
    <property type="protein sequence ID" value="GFX98537.1"/>
    <property type="molecule type" value="Genomic_DNA"/>
</dbReference>
<sequence>MPRKWKSGLSKNSSRARAAKIARNQESSVHAELRRQQRQSILRAAETPLQARVHSETQAELQAARRAIETPQQSQARKIHNAEIQSSRRRNFIRKDWSVFNGTRFRYDASIEYHNHPLNVIGSKNKKCHYCDAFKLNDETAGMCCSSGKVSLPFLGEPGEPLKTLLLSVTNESKQFLRKIRKYISCFPMTSFGVDKGIRMPGFSPTFTVQGQIYHHIGSLFPEGNDRHEFLPIYFMGDEQNEVNRRCQYIEGVERETVLKIQQMLHSHNVLLKIFKSAIGNSGLQIITMLSFMLIELVIMHRWSMTLLFWLLANRALTET</sequence>
<evidence type="ECO:0000256" key="1">
    <source>
        <dbReference type="SAM" id="MobiDB-lite"/>
    </source>
</evidence>
<dbReference type="Proteomes" id="UP000887159">
    <property type="component" value="Unassembled WGS sequence"/>
</dbReference>
<keyword evidence="2" id="KW-0378">Hydrolase</keyword>
<reference evidence="2" key="1">
    <citation type="submission" date="2020-08" db="EMBL/GenBank/DDBJ databases">
        <title>Multicomponent nature underlies the extraordinary mechanical properties of spider dragline silk.</title>
        <authorList>
            <person name="Kono N."/>
            <person name="Nakamura H."/>
            <person name="Mori M."/>
            <person name="Yoshida Y."/>
            <person name="Ohtoshi R."/>
            <person name="Malay A.D."/>
            <person name="Moran D.A.P."/>
            <person name="Tomita M."/>
            <person name="Numata K."/>
            <person name="Arakawa K."/>
        </authorList>
    </citation>
    <scope>NUCLEOTIDE SEQUENCE</scope>
</reference>
<dbReference type="PANTHER" id="PTHR45786">
    <property type="entry name" value="DNA BINDING PROTEIN-LIKE"/>
    <property type="match status" value="1"/>
</dbReference>
<dbReference type="GO" id="GO:0004386">
    <property type="term" value="F:helicase activity"/>
    <property type="evidence" value="ECO:0007669"/>
    <property type="project" value="UniProtKB-KW"/>
</dbReference>
<name>A0A8X6V887_TRICX</name>
<keyword evidence="3" id="KW-1185">Reference proteome</keyword>
<gene>
    <name evidence="2" type="ORF">TNCV_1501151</name>
</gene>
<dbReference type="PANTHER" id="PTHR45786:SF74">
    <property type="entry name" value="ATP-DEPENDENT DNA HELICASE"/>
    <property type="match status" value="1"/>
</dbReference>
<accession>A0A8X6V887</accession>
<evidence type="ECO:0000313" key="2">
    <source>
        <dbReference type="EMBL" id="GFX98537.1"/>
    </source>
</evidence>
<keyword evidence="2" id="KW-0347">Helicase</keyword>
<dbReference type="AlphaFoldDB" id="A0A8X6V887"/>
<organism evidence="2 3">
    <name type="scientific">Trichonephila clavipes</name>
    <name type="common">Golden silk orbweaver</name>
    <name type="synonym">Nephila clavipes</name>
    <dbReference type="NCBI Taxonomy" id="2585209"/>
    <lineage>
        <taxon>Eukaryota</taxon>
        <taxon>Metazoa</taxon>
        <taxon>Ecdysozoa</taxon>
        <taxon>Arthropoda</taxon>
        <taxon>Chelicerata</taxon>
        <taxon>Arachnida</taxon>
        <taxon>Araneae</taxon>
        <taxon>Araneomorphae</taxon>
        <taxon>Entelegynae</taxon>
        <taxon>Araneoidea</taxon>
        <taxon>Nephilidae</taxon>
        <taxon>Trichonephila</taxon>
    </lineage>
</organism>